<dbReference type="Gene3D" id="1.20.1070.10">
    <property type="entry name" value="Rhodopsin 7-helix transmembrane proteins"/>
    <property type="match status" value="1"/>
</dbReference>
<dbReference type="PRINTS" id="PR00237">
    <property type="entry name" value="GPCRRHODOPSN"/>
</dbReference>
<protein>
    <recommendedName>
        <fullName evidence="9">G-protein coupled receptors family 1 profile domain-containing protein</fullName>
    </recommendedName>
</protein>
<evidence type="ECO:0000256" key="7">
    <source>
        <dbReference type="ARBA" id="ARBA00023224"/>
    </source>
</evidence>
<feature type="transmembrane region" description="Helical" evidence="8">
    <location>
        <begin position="103"/>
        <end position="126"/>
    </location>
</feature>
<dbReference type="CDD" id="cd14978">
    <property type="entry name" value="7tmA_FMRFamide_R-like"/>
    <property type="match status" value="1"/>
</dbReference>
<comment type="subcellular location">
    <subcellularLocation>
        <location evidence="1">Membrane</location>
        <topology evidence="1">Multi-pass membrane protein</topology>
    </subcellularLocation>
</comment>
<evidence type="ECO:0000313" key="10">
    <source>
        <dbReference type="EMBL" id="CAF1336974.1"/>
    </source>
</evidence>
<feature type="transmembrane region" description="Helical" evidence="8">
    <location>
        <begin position="146"/>
        <end position="165"/>
    </location>
</feature>
<feature type="domain" description="G-protein coupled receptors family 1 profile" evidence="9">
    <location>
        <begin position="83"/>
        <end position="358"/>
    </location>
</feature>
<feature type="transmembrane region" description="Helical" evidence="8">
    <location>
        <begin position="251"/>
        <end position="279"/>
    </location>
</feature>
<dbReference type="EMBL" id="CAJNOG010000691">
    <property type="protein sequence ID" value="CAF1336974.1"/>
    <property type="molecule type" value="Genomic_DNA"/>
</dbReference>
<keyword evidence="5 8" id="KW-0472">Membrane</keyword>
<dbReference type="PANTHER" id="PTHR24243:SF233">
    <property type="entry name" value="THYROTROPIN-RELEASING HORMONE RECEPTOR"/>
    <property type="match status" value="1"/>
</dbReference>
<dbReference type="PANTHER" id="PTHR24243">
    <property type="entry name" value="G-PROTEIN COUPLED RECEPTOR"/>
    <property type="match status" value="1"/>
</dbReference>
<evidence type="ECO:0000256" key="6">
    <source>
        <dbReference type="ARBA" id="ARBA00023170"/>
    </source>
</evidence>
<evidence type="ECO:0000256" key="4">
    <source>
        <dbReference type="ARBA" id="ARBA00023040"/>
    </source>
</evidence>
<dbReference type="AlphaFoldDB" id="A0A815GDJ6"/>
<name>A0A815GDJ6_9BILA</name>
<feature type="transmembrane region" description="Helical" evidence="8">
    <location>
        <begin position="67"/>
        <end position="91"/>
    </location>
</feature>
<dbReference type="Pfam" id="PF00001">
    <property type="entry name" value="7tm_1"/>
    <property type="match status" value="1"/>
</dbReference>
<proteinExistence type="predicted"/>
<dbReference type="InterPro" id="IPR017452">
    <property type="entry name" value="GPCR_Rhodpsn_7TM"/>
</dbReference>
<sequence>MSMVNEDVLWLEPLLFDYNITMVEATFSYQIQSASNPSSPSMSILTVTTSSVTTALSSHNRFVVLKWSVRIIGSLLIVIGGIGNTLSALTLSRKKLRAQVTSIYLIALALSDLGNVFFSVLNFYLIRIDPEQNMRLYSNITCKLHIFFTYYFINLSPTLLVAVSVQRYLAVAKHHYSKRHCTVKNAYIIISFICLFSVLIQLHWAIFYKLQFVPIKQGSTSLNRTILYRRVCNITANDPHYVWFRSNMIGYIQWFFFTLCPFVVMLILNSLILKVIASARRIQERINQKNSRKKAKQRNMTIMLLSVSCVFILLTAPASTFMAFGHLFNNLHGPNSQSLWTMFSLIYYANTAANFLLYFLTANVFRQELRVMIFTIPICKKILPEYARISLANAGLPTIAEGGGGGGQGLGTTTNAGYGKNTQRTTFPLVNSTAHYQNEKTTEYHRKRNGSDGTAVDLTINRNDLLHPENNNTHILKDADSRL</sequence>
<gene>
    <name evidence="10" type="ORF">JYZ213_LOCUS34274</name>
</gene>
<organism evidence="10 11">
    <name type="scientific">Adineta steineri</name>
    <dbReference type="NCBI Taxonomy" id="433720"/>
    <lineage>
        <taxon>Eukaryota</taxon>
        <taxon>Metazoa</taxon>
        <taxon>Spiralia</taxon>
        <taxon>Gnathifera</taxon>
        <taxon>Rotifera</taxon>
        <taxon>Eurotatoria</taxon>
        <taxon>Bdelloidea</taxon>
        <taxon>Adinetida</taxon>
        <taxon>Adinetidae</taxon>
        <taxon>Adineta</taxon>
    </lineage>
</organism>
<evidence type="ECO:0000256" key="2">
    <source>
        <dbReference type="ARBA" id="ARBA00022692"/>
    </source>
</evidence>
<evidence type="ECO:0000256" key="1">
    <source>
        <dbReference type="ARBA" id="ARBA00004141"/>
    </source>
</evidence>
<dbReference type="PROSITE" id="PS50262">
    <property type="entry name" value="G_PROTEIN_RECEP_F1_2"/>
    <property type="match status" value="1"/>
</dbReference>
<evidence type="ECO:0000256" key="8">
    <source>
        <dbReference type="SAM" id="Phobius"/>
    </source>
</evidence>
<keyword evidence="3 8" id="KW-1133">Transmembrane helix</keyword>
<evidence type="ECO:0000313" key="11">
    <source>
        <dbReference type="Proteomes" id="UP000663845"/>
    </source>
</evidence>
<feature type="transmembrane region" description="Helical" evidence="8">
    <location>
        <begin position="186"/>
        <end position="206"/>
    </location>
</feature>
<keyword evidence="2 8" id="KW-0812">Transmembrane</keyword>
<keyword evidence="7" id="KW-0807">Transducer</keyword>
<feature type="transmembrane region" description="Helical" evidence="8">
    <location>
        <begin position="300"/>
        <end position="325"/>
    </location>
</feature>
<comment type="caution">
    <text evidence="10">The sequence shown here is derived from an EMBL/GenBank/DDBJ whole genome shotgun (WGS) entry which is preliminary data.</text>
</comment>
<keyword evidence="4" id="KW-0297">G-protein coupled receptor</keyword>
<dbReference type="InterPro" id="IPR000276">
    <property type="entry name" value="GPCR_Rhodpsn"/>
</dbReference>
<accession>A0A815GDJ6</accession>
<evidence type="ECO:0000256" key="3">
    <source>
        <dbReference type="ARBA" id="ARBA00022989"/>
    </source>
</evidence>
<dbReference type="SUPFAM" id="SSF81321">
    <property type="entry name" value="Family A G protein-coupled receptor-like"/>
    <property type="match status" value="1"/>
</dbReference>
<dbReference type="GO" id="GO:0004930">
    <property type="term" value="F:G protein-coupled receptor activity"/>
    <property type="evidence" value="ECO:0007669"/>
    <property type="project" value="UniProtKB-KW"/>
</dbReference>
<reference evidence="10" key="1">
    <citation type="submission" date="2021-02" db="EMBL/GenBank/DDBJ databases">
        <authorList>
            <person name="Nowell W R."/>
        </authorList>
    </citation>
    <scope>NUCLEOTIDE SEQUENCE</scope>
</reference>
<keyword evidence="6" id="KW-0675">Receptor</keyword>
<dbReference type="Proteomes" id="UP000663845">
    <property type="component" value="Unassembled WGS sequence"/>
</dbReference>
<evidence type="ECO:0000256" key="5">
    <source>
        <dbReference type="ARBA" id="ARBA00023136"/>
    </source>
</evidence>
<evidence type="ECO:0000259" key="9">
    <source>
        <dbReference type="PROSITE" id="PS50262"/>
    </source>
</evidence>
<dbReference type="GO" id="GO:0005886">
    <property type="term" value="C:plasma membrane"/>
    <property type="evidence" value="ECO:0007669"/>
    <property type="project" value="TreeGrafter"/>
</dbReference>
<feature type="transmembrane region" description="Helical" evidence="8">
    <location>
        <begin position="345"/>
        <end position="365"/>
    </location>
</feature>